<dbReference type="InterPro" id="IPR021005">
    <property type="entry name" value="Znf_CGNR"/>
</dbReference>
<dbReference type="PANTHER" id="PTHR35525:SF3">
    <property type="entry name" value="BLL6575 PROTEIN"/>
    <property type="match status" value="1"/>
</dbReference>
<comment type="caution">
    <text evidence="2">The sequence shown here is derived from an EMBL/GenBank/DDBJ whole genome shotgun (WGS) entry which is preliminary data.</text>
</comment>
<evidence type="ECO:0000313" key="2">
    <source>
        <dbReference type="EMBL" id="PJJ81998.1"/>
    </source>
</evidence>
<feature type="domain" description="Zinc finger CGNR" evidence="1">
    <location>
        <begin position="138"/>
        <end position="180"/>
    </location>
</feature>
<dbReference type="RefSeq" id="WP_100388633.1">
    <property type="nucleotide sequence ID" value="NZ_BMZU01000001.1"/>
</dbReference>
<dbReference type="InterPro" id="IPR023286">
    <property type="entry name" value="ABATE_dom_sf"/>
</dbReference>
<dbReference type="Pfam" id="PF07336">
    <property type="entry name" value="ABATE"/>
    <property type="match status" value="1"/>
</dbReference>
<gene>
    <name evidence="2" type="ORF">CLV85_1184</name>
</gene>
<proteinExistence type="predicted"/>
<dbReference type="PANTHER" id="PTHR35525">
    <property type="entry name" value="BLL6575 PROTEIN"/>
    <property type="match status" value="1"/>
</dbReference>
<dbReference type="OrthoDB" id="3531194at2"/>
<evidence type="ECO:0000259" key="1">
    <source>
        <dbReference type="Pfam" id="PF11706"/>
    </source>
</evidence>
<dbReference type="AlphaFoldDB" id="A0A2M9D8N2"/>
<dbReference type="Pfam" id="PF11706">
    <property type="entry name" value="zf-CGNR"/>
    <property type="match status" value="1"/>
</dbReference>
<dbReference type="Proteomes" id="UP000231742">
    <property type="component" value="Unassembled WGS sequence"/>
</dbReference>
<accession>A0A2M9D8N2</accession>
<organism evidence="2 3">
    <name type="scientific">Salinibacterium amurskyense</name>
    <dbReference type="NCBI Taxonomy" id="205941"/>
    <lineage>
        <taxon>Bacteria</taxon>
        <taxon>Bacillati</taxon>
        <taxon>Actinomycetota</taxon>
        <taxon>Actinomycetes</taxon>
        <taxon>Micrococcales</taxon>
        <taxon>Microbacteriaceae</taxon>
        <taxon>Salinibacterium</taxon>
    </lineage>
</organism>
<keyword evidence="3" id="KW-1185">Reference proteome</keyword>
<name>A0A2M9D8N2_9MICO</name>
<dbReference type="EMBL" id="PGFH01000001">
    <property type="protein sequence ID" value="PJJ81998.1"/>
    <property type="molecule type" value="Genomic_DNA"/>
</dbReference>
<reference evidence="2 3" key="1">
    <citation type="submission" date="2017-11" db="EMBL/GenBank/DDBJ databases">
        <title>Genomic Encyclopedia of Archaeal and Bacterial Type Strains, Phase II (KMG-II): From Individual Species to Whole Genera.</title>
        <authorList>
            <person name="Goeker M."/>
        </authorList>
    </citation>
    <scope>NUCLEOTIDE SEQUENCE [LARGE SCALE GENOMIC DNA]</scope>
    <source>
        <strain evidence="2 3">DSM 16400</strain>
    </source>
</reference>
<protein>
    <submittedName>
        <fullName evidence="2">Putative stress-induced transcription regulator</fullName>
    </submittedName>
</protein>
<sequence>MQFAPDTVESLEFAVLLGNTHELASRSGVDELMTVAQVHELVMQFRFSGRIDRNDAEVAEVRAVRDRIRGVWKLTRDDAAIEINAMLAEAKALPFLARHGDFDWHLHANDPEAPLAERIQAEVGLALVDVVRSDAMWRLRRCEAPDCEGLMADLSRNGSRRFCSIRCGNRMNQIAYRERQTSDNA</sequence>
<dbReference type="Gene3D" id="1.10.3300.10">
    <property type="entry name" value="Jann2411-like domain"/>
    <property type="match status" value="1"/>
</dbReference>
<dbReference type="SUPFAM" id="SSF160904">
    <property type="entry name" value="Jann2411-like"/>
    <property type="match status" value="1"/>
</dbReference>
<evidence type="ECO:0000313" key="3">
    <source>
        <dbReference type="Proteomes" id="UP000231742"/>
    </source>
</evidence>
<dbReference type="InterPro" id="IPR010852">
    <property type="entry name" value="ABATE"/>
</dbReference>